<dbReference type="Gene3D" id="3.20.20.70">
    <property type="entry name" value="Aldolase class I"/>
    <property type="match status" value="1"/>
</dbReference>
<proteinExistence type="predicted"/>
<keyword evidence="3" id="KW-0479">Metal-binding</keyword>
<dbReference type="GO" id="GO:0008270">
    <property type="term" value="F:zinc ion binding"/>
    <property type="evidence" value="ECO:0007669"/>
    <property type="project" value="InterPro"/>
</dbReference>
<dbReference type="InterPro" id="IPR013785">
    <property type="entry name" value="Aldolase_TIM"/>
</dbReference>
<feature type="binding site" evidence="2">
    <location>
        <begin position="207"/>
        <end position="209"/>
    </location>
    <ligand>
        <name>dihydroxyacetone phosphate</name>
        <dbReference type="ChEBI" id="CHEBI:57642"/>
    </ligand>
</feature>
<gene>
    <name evidence="4" type="ORF">V2H45_13320</name>
</gene>
<dbReference type="NCBIfam" id="TIGR00167">
    <property type="entry name" value="cbbA"/>
    <property type="match status" value="1"/>
</dbReference>
<dbReference type="Proteomes" id="UP001333818">
    <property type="component" value="Unassembled WGS sequence"/>
</dbReference>
<evidence type="ECO:0000256" key="2">
    <source>
        <dbReference type="PIRSR" id="PIRSR001359-2"/>
    </source>
</evidence>
<feature type="binding site" evidence="2">
    <location>
        <position position="179"/>
    </location>
    <ligand>
        <name>dihydroxyacetone phosphate</name>
        <dbReference type="ChEBI" id="CHEBI:57642"/>
    </ligand>
</feature>
<feature type="binding site" evidence="3">
    <location>
        <position position="102"/>
    </location>
    <ligand>
        <name>Zn(2+)</name>
        <dbReference type="ChEBI" id="CHEBI:29105"/>
        <label>2</label>
    </ligand>
</feature>
<dbReference type="InterPro" id="IPR050246">
    <property type="entry name" value="Class_II_FBP_aldolase"/>
</dbReference>
<dbReference type="SUPFAM" id="SSF51569">
    <property type="entry name" value="Aldolase"/>
    <property type="match status" value="1"/>
</dbReference>
<evidence type="ECO:0000313" key="4">
    <source>
        <dbReference type="EMBL" id="MEE3717715.1"/>
    </source>
</evidence>
<evidence type="ECO:0000256" key="1">
    <source>
        <dbReference type="PIRSR" id="PIRSR001359-1"/>
    </source>
</evidence>
<evidence type="ECO:0000256" key="3">
    <source>
        <dbReference type="PIRSR" id="PIRSR001359-3"/>
    </source>
</evidence>
<dbReference type="Pfam" id="PF01116">
    <property type="entry name" value="F_bP_aldolase"/>
    <property type="match status" value="1"/>
</dbReference>
<dbReference type="EMBL" id="JAZBJZ010000050">
    <property type="protein sequence ID" value="MEE3717715.1"/>
    <property type="molecule type" value="Genomic_DNA"/>
</dbReference>
<reference evidence="4" key="1">
    <citation type="submission" date="2024-01" db="EMBL/GenBank/DDBJ databases">
        <title>Bank of Algae and Cyanobacteria of the Azores (BACA) strain genomes.</title>
        <authorList>
            <person name="Luz R."/>
            <person name="Cordeiro R."/>
            <person name="Fonseca A."/>
            <person name="Goncalves V."/>
        </authorList>
    </citation>
    <scope>NUCLEOTIDE SEQUENCE</scope>
    <source>
        <strain evidence="4">BACA0141</strain>
    </source>
</reference>
<feature type="binding site" evidence="3">
    <location>
        <position position="81"/>
    </location>
    <ligand>
        <name>Zn(2+)</name>
        <dbReference type="ChEBI" id="CHEBI:29105"/>
        <label>1</label>
        <note>catalytic</note>
    </ligand>
</feature>
<comment type="cofactor">
    <cofactor evidence="3">
        <name>Zn(2+)</name>
        <dbReference type="ChEBI" id="CHEBI:29105"/>
    </cofactor>
    <text evidence="3">Binds 2 Zn(2+) ions per subunit. One is catalytic and the other provides a structural contribution.</text>
</comment>
<dbReference type="AlphaFoldDB" id="A0AAW9Q2S7"/>
<evidence type="ECO:0000313" key="5">
    <source>
        <dbReference type="Proteomes" id="UP001333818"/>
    </source>
</evidence>
<dbReference type="InterPro" id="IPR000771">
    <property type="entry name" value="FBA_II"/>
</dbReference>
<dbReference type="PIRSF" id="PIRSF001359">
    <property type="entry name" value="F_bP_aldolase_II"/>
    <property type="match status" value="1"/>
</dbReference>
<feature type="active site" description="Proton donor" evidence="1">
    <location>
        <position position="80"/>
    </location>
</feature>
<name>A0AAW9Q2S7_9CYAN</name>
<feature type="binding site" evidence="2">
    <location>
        <begin position="228"/>
        <end position="231"/>
    </location>
    <ligand>
        <name>dihydroxyacetone phosphate</name>
        <dbReference type="ChEBI" id="CHEBI:57642"/>
    </ligand>
</feature>
<dbReference type="GO" id="GO:0016832">
    <property type="term" value="F:aldehyde-lyase activity"/>
    <property type="evidence" value="ECO:0007669"/>
    <property type="project" value="InterPro"/>
</dbReference>
<keyword evidence="3" id="KW-0862">Zinc</keyword>
<dbReference type="GO" id="GO:0005975">
    <property type="term" value="P:carbohydrate metabolic process"/>
    <property type="evidence" value="ECO:0007669"/>
    <property type="project" value="InterPro"/>
</dbReference>
<dbReference type="CDD" id="cd00947">
    <property type="entry name" value="TBP_aldolase_IIB"/>
    <property type="match status" value="1"/>
</dbReference>
<accession>A0AAW9Q2S7</accession>
<feature type="binding site" evidence="3">
    <location>
        <position position="178"/>
    </location>
    <ligand>
        <name>Zn(2+)</name>
        <dbReference type="ChEBI" id="CHEBI:29105"/>
        <label>1</label>
        <note>catalytic</note>
    </ligand>
</feature>
<organism evidence="4 5">
    <name type="scientific">Tumidithrix elongata BACA0141</name>
    <dbReference type="NCBI Taxonomy" id="2716417"/>
    <lineage>
        <taxon>Bacteria</taxon>
        <taxon>Bacillati</taxon>
        <taxon>Cyanobacteriota</taxon>
        <taxon>Cyanophyceae</taxon>
        <taxon>Pseudanabaenales</taxon>
        <taxon>Pseudanabaenaceae</taxon>
        <taxon>Tumidithrix</taxon>
        <taxon>Tumidithrix elongata</taxon>
    </lineage>
</organism>
<feature type="binding site" evidence="3">
    <location>
        <position position="132"/>
    </location>
    <ligand>
        <name>Zn(2+)</name>
        <dbReference type="ChEBI" id="CHEBI:29105"/>
        <label>2</label>
    </ligand>
</feature>
<dbReference type="RefSeq" id="WP_330484146.1">
    <property type="nucleotide sequence ID" value="NZ_JAZBJZ010000050.1"/>
</dbReference>
<dbReference type="PANTHER" id="PTHR30304:SF0">
    <property type="entry name" value="D-TAGATOSE-1,6-BISPHOSPHATE ALDOLASE SUBUNIT GATY-RELATED"/>
    <property type="match status" value="1"/>
</dbReference>
<comment type="caution">
    <text evidence="4">The sequence shown here is derived from an EMBL/GenBank/DDBJ whole genome shotgun (WGS) entry which is preliminary data.</text>
</comment>
<protein>
    <submittedName>
        <fullName evidence="4">Class II fructose-bisphosphate aldolase</fullName>
    </submittedName>
</protein>
<dbReference type="PANTHER" id="PTHR30304">
    <property type="entry name" value="D-TAGATOSE-1,6-BISPHOSPHATE ALDOLASE"/>
    <property type="match status" value="1"/>
</dbReference>
<keyword evidence="5" id="KW-1185">Reference proteome</keyword>
<feature type="binding site" evidence="3">
    <location>
        <position position="206"/>
    </location>
    <ligand>
        <name>Zn(2+)</name>
        <dbReference type="ChEBI" id="CHEBI:29105"/>
        <label>1</label>
        <note>catalytic</note>
    </ligand>
</feature>
<sequence length="312" mass="33316">MLSSTRELLETASRNSYAIGAFNVYNLEGVKAVVGAAEANQSPAMLQIHPSALEFGGVGLIALCLEAARAAKVPIAVHLDHSTKAEDIQVALEAGMTSVMADGSHLPYEQNLAFTKAMTELAHRKGAIVEAEIGRISGTEDGLTVAEKEAKMTDPDQAVEFVSATKVDALAVTIGNVHGEYKSEPRLDFDRLAKIRKLVHVPLVLHGASGLPAEAIDRSIQLGVCKFNVNTEVRQAYMHSLQQGICSRSLKDLVDSMGAAIAAMQAVITEKLELFGSVHKAHLHLSPYAEMLAALTVENHDATVGFDRTSLP</sequence>